<dbReference type="PROSITE" id="PS50011">
    <property type="entry name" value="PROTEIN_KINASE_DOM"/>
    <property type="match status" value="1"/>
</dbReference>
<dbReference type="Gene3D" id="1.25.10.10">
    <property type="entry name" value="Leucine-rich Repeat Variant"/>
    <property type="match status" value="1"/>
</dbReference>
<keyword evidence="8" id="KW-1185">Reference proteome</keyword>
<dbReference type="InterPro" id="IPR011989">
    <property type="entry name" value="ARM-like"/>
</dbReference>
<dbReference type="InterPro" id="IPR017441">
    <property type="entry name" value="Protein_kinase_ATP_BS"/>
</dbReference>
<dbReference type="AlphaFoldDB" id="A0A1R2B0U6"/>
<dbReference type="SUPFAM" id="SSF48371">
    <property type="entry name" value="ARM repeat"/>
    <property type="match status" value="2"/>
</dbReference>
<evidence type="ECO:0000313" key="7">
    <source>
        <dbReference type="EMBL" id="OMJ70391.1"/>
    </source>
</evidence>
<name>A0A1R2B0U6_9CILI</name>
<dbReference type="EC" id="2.7.11.1" evidence="1"/>
<evidence type="ECO:0000256" key="2">
    <source>
        <dbReference type="ARBA" id="ARBA00022741"/>
    </source>
</evidence>
<dbReference type="InterPro" id="IPR016024">
    <property type="entry name" value="ARM-type_fold"/>
</dbReference>
<evidence type="ECO:0000256" key="5">
    <source>
        <dbReference type="SAM" id="MobiDB-lite"/>
    </source>
</evidence>
<keyword evidence="3 4" id="KW-0067">ATP-binding</keyword>
<proteinExistence type="predicted"/>
<dbReference type="Proteomes" id="UP000187209">
    <property type="component" value="Unassembled WGS sequence"/>
</dbReference>
<keyword evidence="2 4" id="KW-0547">Nucleotide-binding</keyword>
<evidence type="ECO:0000256" key="1">
    <source>
        <dbReference type="ARBA" id="ARBA00012513"/>
    </source>
</evidence>
<dbReference type="PANTHER" id="PTHR48012">
    <property type="entry name" value="STERILE20-LIKE KINASE, ISOFORM B-RELATED"/>
    <property type="match status" value="1"/>
</dbReference>
<dbReference type="SUPFAM" id="SSF56112">
    <property type="entry name" value="Protein kinase-like (PK-like)"/>
    <property type="match status" value="1"/>
</dbReference>
<organism evidence="7 8">
    <name type="scientific">Stentor coeruleus</name>
    <dbReference type="NCBI Taxonomy" id="5963"/>
    <lineage>
        <taxon>Eukaryota</taxon>
        <taxon>Sar</taxon>
        <taxon>Alveolata</taxon>
        <taxon>Ciliophora</taxon>
        <taxon>Postciliodesmatophora</taxon>
        <taxon>Heterotrichea</taxon>
        <taxon>Heterotrichida</taxon>
        <taxon>Stentoridae</taxon>
        <taxon>Stentor</taxon>
    </lineage>
</organism>
<dbReference type="CDD" id="cd06627">
    <property type="entry name" value="STKc_Cdc7_like"/>
    <property type="match status" value="1"/>
</dbReference>
<evidence type="ECO:0000256" key="4">
    <source>
        <dbReference type="PROSITE-ProRule" id="PRU10141"/>
    </source>
</evidence>
<dbReference type="Pfam" id="PF00069">
    <property type="entry name" value="Pkinase"/>
    <property type="match status" value="1"/>
</dbReference>
<dbReference type="Gene3D" id="1.10.510.10">
    <property type="entry name" value="Transferase(Phosphotransferase) domain 1"/>
    <property type="match status" value="1"/>
</dbReference>
<protein>
    <recommendedName>
        <fullName evidence="1">non-specific serine/threonine protein kinase</fullName>
        <ecNumber evidence="1">2.7.11.1</ecNumber>
    </recommendedName>
</protein>
<accession>A0A1R2B0U6</accession>
<feature type="domain" description="Protein kinase" evidence="6">
    <location>
        <begin position="12"/>
        <end position="264"/>
    </location>
</feature>
<dbReference type="EMBL" id="MPUH01001092">
    <property type="protein sequence ID" value="OMJ70391.1"/>
    <property type="molecule type" value="Genomic_DNA"/>
</dbReference>
<feature type="binding site" evidence="4">
    <location>
        <position position="41"/>
    </location>
    <ligand>
        <name>ATP</name>
        <dbReference type="ChEBI" id="CHEBI:30616"/>
    </ligand>
</feature>
<dbReference type="InterPro" id="IPR000719">
    <property type="entry name" value="Prot_kinase_dom"/>
</dbReference>
<evidence type="ECO:0000313" key="8">
    <source>
        <dbReference type="Proteomes" id="UP000187209"/>
    </source>
</evidence>
<dbReference type="InterPro" id="IPR011009">
    <property type="entry name" value="Kinase-like_dom_sf"/>
</dbReference>
<dbReference type="GO" id="GO:0004674">
    <property type="term" value="F:protein serine/threonine kinase activity"/>
    <property type="evidence" value="ECO:0007669"/>
    <property type="project" value="UniProtKB-EC"/>
</dbReference>
<dbReference type="PROSITE" id="PS00108">
    <property type="entry name" value="PROTEIN_KINASE_ST"/>
    <property type="match status" value="1"/>
</dbReference>
<evidence type="ECO:0000256" key="3">
    <source>
        <dbReference type="ARBA" id="ARBA00022840"/>
    </source>
</evidence>
<dbReference type="PROSITE" id="PS00107">
    <property type="entry name" value="PROTEIN_KINASE_ATP"/>
    <property type="match status" value="1"/>
</dbReference>
<dbReference type="InterPro" id="IPR050629">
    <property type="entry name" value="STE20/SPS1-PAK"/>
</dbReference>
<reference evidence="7 8" key="1">
    <citation type="submission" date="2016-11" db="EMBL/GenBank/DDBJ databases">
        <title>The macronuclear genome of Stentor coeruleus: a giant cell with tiny introns.</title>
        <authorList>
            <person name="Slabodnick M."/>
            <person name="Ruby J.G."/>
            <person name="Reiff S.B."/>
            <person name="Swart E.C."/>
            <person name="Gosai S."/>
            <person name="Prabakaran S."/>
            <person name="Witkowska E."/>
            <person name="Larue G.E."/>
            <person name="Fisher S."/>
            <person name="Freeman R.M."/>
            <person name="Gunawardena J."/>
            <person name="Chu W."/>
            <person name="Stover N.A."/>
            <person name="Gregory B.D."/>
            <person name="Nowacki M."/>
            <person name="Derisi J."/>
            <person name="Roy S.W."/>
            <person name="Marshall W.F."/>
            <person name="Sood P."/>
        </authorList>
    </citation>
    <scope>NUCLEOTIDE SEQUENCE [LARGE SCALE GENOMIC DNA]</scope>
    <source>
        <strain evidence="7">WM001</strain>
    </source>
</reference>
<feature type="region of interest" description="Disordered" evidence="5">
    <location>
        <begin position="295"/>
        <end position="323"/>
    </location>
</feature>
<sequence length="882" mass="99540">MAKAPNKLIGVYQIGECIGKGASGKVYKGLNTENAKIVAIKQVSISNISDEQLSSIHMEIHLLKKLSHENIVRYIDAISTEKHLNIVLEYVETGSLAAINKKFGPFHETLVSIYIKQVLTGLAYLHSQGIVHRDIKGANILTTKEGIVKLTDFGVATKLSETTKSMSVVGTPYWMAPEIAYPTGPTTFACDIWSLGCTVLELLTGAPPHYDLEPMQALYRIVQDPSPPLPSSISFELRDFLIKCFQKEPLIRVDASTLLKHPWITQKTAPIVELNMPEEVSNTIRNHIESIVEVEEKQEIDEDPESCRSSSPLGHRRTRAKGSFRVQEPQVEEKASKTARTISKSTRIESDDFNSVNSCMQRLRENRCLSVVSEKLSFIEGHSIINELVPGNSSLISTILQLLDILKLNPGQKIDNIIGLMKDIFEEVEDFDILKHSLILISQLCENDEEYKIQMSVLGLLPLTLKFVGEEYLHELRCEAGYLVGVLCNSSWFIRKLFLSGGGLECIPKLIDRDYESNKNLVLLGIDCMLMLIEINYEDFIRVWAGYNVIERLLISIDNIFQAGESEVYLDKLCDLLIKFARGPRYVQEKFCDSENLRILSNYLNFVPPVVKLKLVKIIKCLSSENLVQNKLENSGIVVDLVNVLSTTHLELQYEIVYSCLRSLSYLLKLSASRQEQLVLAGGVPFLKEALQCGKSCEELSIDLLQSIPTASNYCSKIMHSYEIMTLLISYLPNYPRILDGITKWIGSDSKRCTTEMVKQENLNALIELFASAHNFDHVLQCFIRILTSSELIAVEISKSHDFLERLAREVSQNSQPQLVKNCLDLLLHISSKHPKPRELLDKYSMYPVIVNILHQSHDKDRVVVEEIATMLLEVYSNKTCN</sequence>
<comment type="caution">
    <text evidence="7">The sequence shown here is derived from an EMBL/GenBank/DDBJ whole genome shotgun (WGS) entry which is preliminary data.</text>
</comment>
<dbReference type="PANTHER" id="PTHR48012:SF26">
    <property type="entry name" value="SERINE_THREONINE-PROTEIN KINASE DDB_G0283821-RELATED"/>
    <property type="match status" value="1"/>
</dbReference>
<dbReference type="SMART" id="SM00220">
    <property type="entry name" value="S_TKc"/>
    <property type="match status" value="1"/>
</dbReference>
<dbReference type="InterPro" id="IPR008271">
    <property type="entry name" value="Ser/Thr_kinase_AS"/>
</dbReference>
<dbReference type="GO" id="GO:0005524">
    <property type="term" value="F:ATP binding"/>
    <property type="evidence" value="ECO:0007669"/>
    <property type="project" value="UniProtKB-UniRule"/>
</dbReference>
<dbReference type="OrthoDB" id="291592at2759"/>
<gene>
    <name evidence="7" type="ORF">SteCoe_31638</name>
</gene>
<dbReference type="GO" id="GO:0005737">
    <property type="term" value="C:cytoplasm"/>
    <property type="evidence" value="ECO:0007669"/>
    <property type="project" value="TreeGrafter"/>
</dbReference>
<evidence type="ECO:0000259" key="6">
    <source>
        <dbReference type="PROSITE" id="PS50011"/>
    </source>
</evidence>